<evidence type="ECO:0000313" key="5">
    <source>
        <dbReference type="EMBL" id="KAA1395140.1"/>
    </source>
</evidence>
<dbReference type="Pfam" id="PF00581">
    <property type="entry name" value="Rhodanese"/>
    <property type="match status" value="2"/>
</dbReference>
<name>A0A5M4FB62_9ACTN</name>
<evidence type="ECO:0000256" key="2">
    <source>
        <dbReference type="ARBA" id="ARBA00022737"/>
    </source>
</evidence>
<evidence type="ECO:0000313" key="6">
    <source>
        <dbReference type="Proteomes" id="UP000380867"/>
    </source>
</evidence>
<dbReference type="InterPro" id="IPR036873">
    <property type="entry name" value="Rhodanese-like_dom_sf"/>
</dbReference>
<evidence type="ECO:0000259" key="4">
    <source>
        <dbReference type="PROSITE" id="PS50206"/>
    </source>
</evidence>
<dbReference type="OrthoDB" id="9770030at2"/>
<gene>
    <name evidence="5" type="ORF">ESP70_013265</name>
</gene>
<accession>A0A5M4FB62</accession>
<feature type="domain" description="Rhodanese" evidence="4">
    <location>
        <begin position="157"/>
        <end position="268"/>
    </location>
</feature>
<dbReference type="AlphaFoldDB" id="A0A5M4FB62"/>
<reference evidence="5" key="1">
    <citation type="submission" date="2019-09" db="EMBL/GenBank/DDBJ databases">
        <authorList>
            <person name="Li J."/>
        </authorList>
    </citation>
    <scope>NUCLEOTIDE SEQUENCE [LARGE SCALE GENOMIC DNA]</scope>
    <source>
        <strain evidence="5">JCM 14732</strain>
    </source>
</reference>
<dbReference type="Proteomes" id="UP000380867">
    <property type="component" value="Unassembled WGS sequence"/>
</dbReference>
<dbReference type="InterPro" id="IPR001763">
    <property type="entry name" value="Rhodanese-like_dom"/>
</dbReference>
<comment type="caution">
    <text evidence="5">The sequence shown here is derived from an EMBL/GenBank/DDBJ whole genome shotgun (WGS) entry which is preliminary data.</text>
</comment>
<feature type="domain" description="Rhodanese" evidence="4">
    <location>
        <begin position="11"/>
        <end position="129"/>
    </location>
</feature>
<dbReference type="GO" id="GO:0004792">
    <property type="term" value="F:thiosulfate-cyanide sulfurtransferase activity"/>
    <property type="evidence" value="ECO:0007669"/>
    <property type="project" value="InterPro"/>
</dbReference>
<dbReference type="PROSITE" id="PS00380">
    <property type="entry name" value="RHODANESE_1"/>
    <property type="match status" value="1"/>
</dbReference>
<organism evidence="5 6">
    <name type="scientific">Aeromicrobium ginsengisoli</name>
    <dbReference type="NCBI Taxonomy" id="363867"/>
    <lineage>
        <taxon>Bacteria</taxon>
        <taxon>Bacillati</taxon>
        <taxon>Actinomycetota</taxon>
        <taxon>Actinomycetes</taxon>
        <taxon>Propionibacteriales</taxon>
        <taxon>Nocardioidaceae</taxon>
        <taxon>Aeromicrobium</taxon>
    </lineage>
</organism>
<dbReference type="PANTHER" id="PTHR11364:SF27">
    <property type="entry name" value="SULFURTRANSFERASE"/>
    <property type="match status" value="1"/>
</dbReference>
<proteinExistence type="predicted"/>
<dbReference type="CDD" id="cd01448">
    <property type="entry name" value="TST_Repeat_1"/>
    <property type="match status" value="1"/>
</dbReference>
<dbReference type="EMBL" id="SDPQ02000003">
    <property type="protein sequence ID" value="KAA1395140.1"/>
    <property type="molecule type" value="Genomic_DNA"/>
</dbReference>
<dbReference type="InterPro" id="IPR045078">
    <property type="entry name" value="TST/MPST-like"/>
</dbReference>
<feature type="region of interest" description="Disordered" evidence="3">
    <location>
        <begin position="256"/>
        <end position="277"/>
    </location>
</feature>
<dbReference type="PROSITE" id="PS50206">
    <property type="entry name" value="RHODANESE_3"/>
    <property type="match status" value="2"/>
</dbReference>
<evidence type="ECO:0000256" key="3">
    <source>
        <dbReference type="SAM" id="MobiDB-lite"/>
    </source>
</evidence>
<dbReference type="SUPFAM" id="SSF52821">
    <property type="entry name" value="Rhodanese/Cell cycle control phosphatase"/>
    <property type="match status" value="2"/>
</dbReference>
<dbReference type="InterPro" id="IPR001307">
    <property type="entry name" value="Thiosulphate_STrfase_CS"/>
</dbReference>
<protein>
    <submittedName>
        <fullName evidence="5">Sulfurtransferase</fullName>
    </submittedName>
</protein>
<keyword evidence="1" id="KW-0808">Transferase</keyword>
<keyword evidence="6" id="KW-1185">Reference proteome</keyword>
<dbReference type="Gene3D" id="3.40.250.10">
    <property type="entry name" value="Rhodanese-like domain"/>
    <property type="match status" value="2"/>
</dbReference>
<dbReference type="PANTHER" id="PTHR11364">
    <property type="entry name" value="THIOSULFATE SULFERTANSFERASE"/>
    <property type="match status" value="1"/>
</dbReference>
<evidence type="ECO:0000256" key="1">
    <source>
        <dbReference type="ARBA" id="ARBA00022679"/>
    </source>
</evidence>
<keyword evidence="2" id="KW-0677">Repeat</keyword>
<dbReference type="CDD" id="cd01449">
    <property type="entry name" value="TST_Repeat_2"/>
    <property type="match status" value="1"/>
</dbReference>
<dbReference type="SMART" id="SM00450">
    <property type="entry name" value="RHOD"/>
    <property type="match status" value="2"/>
</dbReference>
<dbReference type="RefSeq" id="WP_149689810.1">
    <property type="nucleotide sequence ID" value="NZ_SDPQ02000003.1"/>
</dbReference>
<sequence>MSILITADELAATPAVLLDVRWRLDRPDGSGEFRAGHVPGAVYVDLDHQLASHGEPADGRHPLPTVEALQAAARSWGIDDDSTVVVYDDQGNLAAARAWWLLTYAGVSDVRVLDGGLQAWTASDRPLETGDAAPAPGSVTLAYGHLPVVDIDDVLDAAATGSLLDARAPERYRGETEPIDPVAGHIPGAINTPTGQNLADDGRFLDPATLRGRFIAAGVDPDRPVATYCGSGVTAAHNIVALTLAGFEPALYPGSWSQWSNQPDRPVATGTSQGVPA</sequence>